<dbReference type="Gene3D" id="3.40.50.300">
    <property type="entry name" value="P-loop containing nucleotide triphosphate hydrolases"/>
    <property type="match status" value="1"/>
</dbReference>
<dbReference type="SMART" id="SM00175">
    <property type="entry name" value="RAB"/>
    <property type="match status" value="1"/>
</dbReference>
<keyword evidence="3" id="KW-1185">Reference proteome</keyword>
<name>A0A1J4L149_9EUKA</name>
<dbReference type="EMBL" id="MLAK01000209">
    <property type="protein sequence ID" value="OHT15605.1"/>
    <property type="molecule type" value="Genomic_DNA"/>
</dbReference>
<dbReference type="GeneID" id="94849010"/>
<dbReference type="SMART" id="SM00173">
    <property type="entry name" value="RAS"/>
    <property type="match status" value="1"/>
</dbReference>
<dbReference type="RefSeq" id="XP_068368741.1">
    <property type="nucleotide sequence ID" value="XM_068514306.1"/>
</dbReference>
<dbReference type="NCBIfam" id="TIGR00231">
    <property type="entry name" value="small_GTP"/>
    <property type="match status" value="1"/>
</dbReference>
<dbReference type="InterPro" id="IPR027417">
    <property type="entry name" value="P-loop_NTPase"/>
</dbReference>
<reference evidence="2" key="1">
    <citation type="submission" date="2016-10" db="EMBL/GenBank/DDBJ databases">
        <authorList>
            <person name="Benchimol M."/>
            <person name="Almeida L.G."/>
            <person name="Vasconcelos A.T."/>
            <person name="Perreira-Neves A."/>
            <person name="Rosa I.A."/>
            <person name="Tasca T."/>
            <person name="Bogo M.R."/>
            <person name="de Souza W."/>
        </authorList>
    </citation>
    <scope>NUCLEOTIDE SEQUENCE [LARGE SCALE GENOMIC DNA]</scope>
    <source>
        <strain evidence="2">K</strain>
    </source>
</reference>
<dbReference type="GO" id="GO:0003924">
    <property type="term" value="F:GTPase activity"/>
    <property type="evidence" value="ECO:0007669"/>
    <property type="project" value="InterPro"/>
</dbReference>
<dbReference type="SMART" id="SM00176">
    <property type="entry name" value="RAN"/>
    <property type="match status" value="1"/>
</dbReference>
<dbReference type="AlphaFoldDB" id="A0A1J4L149"/>
<keyword evidence="1" id="KW-0547">Nucleotide-binding</keyword>
<evidence type="ECO:0000256" key="1">
    <source>
        <dbReference type="ARBA" id="ARBA00022741"/>
    </source>
</evidence>
<organism evidence="2 3">
    <name type="scientific">Tritrichomonas foetus</name>
    <dbReference type="NCBI Taxonomy" id="1144522"/>
    <lineage>
        <taxon>Eukaryota</taxon>
        <taxon>Metamonada</taxon>
        <taxon>Parabasalia</taxon>
        <taxon>Tritrichomonadida</taxon>
        <taxon>Tritrichomonadidae</taxon>
        <taxon>Tritrichomonas</taxon>
    </lineage>
</organism>
<dbReference type="PANTHER" id="PTHR47978">
    <property type="match status" value="1"/>
</dbReference>
<evidence type="ECO:0000313" key="2">
    <source>
        <dbReference type="EMBL" id="OHT15605.1"/>
    </source>
</evidence>
<dbReference type="OrthoDB" id="48625at2759"/>
<accession>A0A1J4L149</accession>
<evidence type="ECO:0000313" key="3">
    <source>
        <dbReference type="Proteomes" id="UP000179807"/>
    </source>
</evidence>
<proteinExistence type="predicted"/>
<dbReference type="PRINTS" id="PR00449">
    <property type="entry name" value="RASTRNSFRMNG"/>
</dbReference>
<comment type="caution">
    <text evidence="2">The sequence shown here is derived from an EMBL/GenBank/DDBJ whole genome shotgun (WGS) entry which is preliminary data.</text>
</comment>
<dbReference type="InterPro" id="IPR005225">
    <property type="entry name" value="Small_GTP-bd"/>
</dbReference>
<protein>
    <submittedName>
        <fullName evidence="2">Small GTP-binding protein</fullName>
    </submittedName>
</protein>
<dbReference type="PROSITE" id="PS51419">
    <property type="entry name" value="RAB"/>
    <property type="match status" value="1"/>
</dbReference>
<dbReference type="PROSITE" id="PS51421">
    <property type="entry name" value="RAS"/>
    <property type="match status" value="1"/>
</dbReference>
<dbReference type="SMART" id="SM00177">
    <property type="entry name" value="ARF"/>
    <property type="match status" value="1"/>
</dbReference>
<dbReference type="GO" id="GO:0005525">
    <property type="term" value="F:GTP binding"/>
    <property type="evidence" value="ECO:0007669"/>
    <property type="project" value="InterPro"/>
</dbReference>
<dbReference type="InterPro" id="IPR001806">
    <property type="entry name" value="Small_GTPase"/>
</dbReference>
<dbReference type="SUPFAM" id="SSF52540">
    <property type="entry name" value="P-loop containing nucleoside triphosphate hydrolases"/>
    <property type="match status" value="1"/>
</dbReference>
<dbReference type="FunFam" id="3.40.50.300:FF:000808">
    <property type="entry name" value="Small GTP-binding protein, putative"/>
    <property type="match status" value="1"/>
</dbReference>
<dbReference type="VEuPathDB" id="TrichDB:TRFO_42433"/>
<sequence>MQNENEIAPFRIVTIGDGSVGKTSIIVRLVENRFNAYEAATIGANFQTYIQIVEGIKIEMQIWDTAGQEKFKSLNTAYYRNAAAAIAVFSLTSRDTFTNLSKEIETFYSVAGPNAIVFASANKSDLSDEFEVQIKEAKEWAKTRGFHLYFTSAKTGDNIPLLFNDLSLELYKIYQSKFTASFQQNKSLVPIAEVKKGCC</sequence>
<dbReference type="SMART" id="SM00174">
    <property type="entry name" value="RHO"/>
    <property type="match status" value="1"/>
</dbReference>
<dbReference type="CDD" id="cd00154">
    <property type="entry name" value="Rab"/>
    <property type="match status" value="1"/>
</dbReference>
<dbReference type="Proteomes" id="UP000179807">
    <property type="component" value="Unassembled WGS sequence"/>
</dbReference>
<dbReference type="Pfam" id="PF00071">
    <property type="entry name" value="Ras"/>
    <property type="match status" value="1"/>
</dbReference>
<gene>
    <name evidence="2" type="ORF">TRFO_42433</name>
</gene>